<keyword evidence="2" id="KW-1185">Reference proteome</keyword>
<gene>
    <name evidence="1" type="ORF">RRF57_004770</name>
</gene>
<organism evidence="1 2">
    <name type="scientific">Xylaria bambusicola</name>
    <dbReference type="NCBI Taxonomy" id="326684"/>
    <lineage>
        <taxon>Eukaryota</taxon>
        <taxon>Fungi</taxon>
        <taxon>Dikarya</taxon>
        <taxon>Ascomycota</taxon>
        <taxon>Pezizomycotina</taxon>
        <taxon>Sordariomycetes</taxon>
        <taxon>Xylariomycetidae</taxon>
        <taxon>Xylariales</taxon>
        <taxon>Xylariaceae</taxon>
        <taxon>Xylaria</taxon>
    </lineage>
</organism>
<comment type="caution">
    <text evidence="1">The sequence shown here is derived from an EMBL/GenBank/DDBJ whole genome shotgun (WGS) entry which is preliminary data.</text>
</comment>
<reference evidence="1 2" key="1">
    <citation type="submission" date="2023-10" db="EMBL/GenBank/DDBJ databases">
        <title>Draft genome sequence of Xylaria bambusicola isolate GMP-LS, the root and basal stem rot pathogen of sugarcane in Indonesia.</title>
        <authorList>
            <person name="Selvaraj P."/>
            <person name="Muralishankar V."/>
            <person name="Muruganantham S."/>
            <person name="Sp S."/>
            <person name="Haryani S."/>
            <person name="Lau K.J.X."/>
            <person name="Naqvi N.I."/>
        </authorList>
    </citation>
    <scope>NUCLEOTIDE SEQUENCE [LARGE SCALE GENOMIC DNA]</scope>
    <source>
        <strain evidence="1">GMP-LS</strain>
    </source>
</reference>
<evidence type="ECO:0000313" key="2">
    <source>
        <dbReference type="Proteomes" id="UP001305414"/>
    </source>
</evidence>
<proteinExistence type="predicted"/>
<evidence type="ECO:0000313" key="1">
    <source>
        <dbReference type="EMBL" id="KAK5629055.1"/>
    </source>
</evidence>
<sequence>MLAATFASSSVRAGCYGGEGWGAGRGLAEQAVDALCDPTKLLSFVHDQFQQSQTKADYVQLLGNKKTYFSINWGGSGAISLNQGDCIQRLKDEVNGCDSGGLTTTADWTFT</sequence>
<dbReference type="Proteomes" id="UP001305414">
    <property type="component" value="Unassembled WGS sequence"/>
</dbReference>
<dbReference type="EMBL" id="JAWHQM010000010">
    <property type="protein sequence ID" value="KAK5629055.1"/>
    <property type="molecule type" value="Genomic_DNA"/>
</dbReference>
<dbReference type="AlphaFoldDB" id="A0AAN7UAV4"/>
<accession>A0AAN7UAV4</accession>
<protein>
    <submittedName>
        <fullName evidence="1">Uncharacterized protein</fullName>
    </submittedName>
</protein>
<name>A0AAN7UAV4_9PEZI</name>